<keyword evidence="2" id="KW-0378">Hydrolase</keyword>
<dbReference type="SUPFAM" id="SSF53098">
    <property type="entry name" value="Ribonuclease H-like"/>
    <property type="match status" value="1"/>
</dbReference>
<reference evidence="5 6" key="1">
    <citation type="submission" date="2019-03" db="EMBL/GenBank/DDBJ databases">
        <title>Genome sequence of Thiobacillaceae bacterium LSR1, a sulfur-oxidizing bacterium isolated from freshwater sediment.</title>
        <authorList>
            <person name="Li S."/>
        </authorList>
    </citation>
    <scope>NUCLEOTIDE SEQUENCE [LARGE SCALE GENOMIC DNA]</scope>
    <source>
        <strain evidence="5 6">LSR1</strain>
    </source>
</reference>
<organism evidence="5 6">
    <name type="scientific">Parasulfuritortus cantonensis</name>
    <dbReference type="NCBI Taxonomy" id="2528202"/>
    <lineage>
        <taxon>Bacteria</taxon>
        <taxon>Pseudomonadati</taxon>
        <taxon>Pseudomonadota</taxon>
        <taxon>Betaproteobacteria</taxon>
        <taxon>Nitrosomonadales</taxon>
        <taxon>Thiobacillaceae</taxon>
        <taxon>Parasulfuritortus</taxon>
    </lineage>
</organism>
<sequence length="237" mass="26185">MNWLASLFGRGARLDAAQQARLDAWRALPAADLKLPIDAARYVVVDVESSGLDLNRDKLIAIGAIAIRDGRIDLADGLEIVLQQDKVSGKDNILIHGIGGEAQRAGVPPVEALLSFLEYLGKDPLIAFHVVFDNTMISKTLRKYLGLRFNHPWADLAFLTPELCPGANRQLRALDDWMGYFNIGNYARHSALADAVSTAELMLALRPLLAGRNAECFRAFQGIEQERRMRTFGLPYA</sequence>
<name>A0A4R1B8B6_9PROT</name>
<evidence type="ECO:0000256" key="3">
    <source>
        <dbReference type="ARBA" id="ARBA00022839"/>
    </source>
</evidence>
<dbReference type="Gene3D" id="3.30.420.10">
    <property type="entry name" value="Ribonuclease H-like superfamily/Ribonuclease H"/>
    <property type="match status" value="1"/>
</dbReference>
<keyword evidence="6" id="KW-1185">Reference proteome</keyword>
<evidence type="ECO:0000256" key="2">
    <source>
        <dbReference type="ARBA" id="ARBA00022801"/>
    </source>
</evidence>
<evidence type="ECO:0000313" key="5">
    <source>
        <dbReference type="EMBL" id="TCJ12845.1"/>
    </source>
</evidence>
<gene>
    <name evidence="5" type="ORF">EZJ19_11440</name>
</gene>
<dbReference type="OrthoDB" id="5497329at2"/>
<dbReference type="GO" id="GO:0003676">
    <property type="term" value="F:nucleic acid binding"/>
    <property type="evidence" value="ECO:0007669"/>
    <property type="project" value="InterPro"/>
</dbReference>
<dbReference type="GO" id="GO:0005829">
    <property type="term" value="C:cytosol"/>
    <property type="evidence" value="ECO:0007669"/>
    <property type="project" value="TreeGrafter"/>
</dbReference>
<comment type="caution">
    <text evidence="5">The sequence shown here is derived from an EMBL/GenBank/DDBJ whole genome shotgun (WGS) entry which is preliminary data.</text>
</comment>
<keyword evidence="1" id="KW-0540">Nuclease</keyword>
<dbReference type="InterPro" id="IPR012337">
    <property type="entry name" value="RNaseH-like_sf"/>
</dbReference>
<accession>A0A4R1B8B6</accession>
<dbReference type="SMART" id="SM00479">
    <property type="entry name" value="EXOIII"/>
    <property type="match status" value="1"/>
</dbReference>
<feature type="domain" description="Exonuclease" evidence="4">
    <location>
        <begin position="41"/>
        <end position="211"/>
    </location>
</feature>
<dbReference type="RefSeq" id="WP_131447688.1">
    <property type="nucleotide sequence ID" value="NZ_SJZB01000042.1"/>
</dbReference>
<proteinExistence type="predicted"/>
<dbReference type="PANTHER" id="PTHR30231:SF4">
    <property type="entry name" value="PROTEIN NEN2"/>
    <property type="match status" value="1"/>
</dbReference>
<evidence type="ECO:0000256" key="1">
    <source>
        <dbReference type="ARBA" id="ARBA00022722"/>
    </source>
</evidence>
<dbReference type="InterPro" id="IPR013520">
    <property type="entry name" value="Ribonucl_H"/>
</dbReference>
<dbReference type="Proteomes" id="UP000295443">
    <property type="component" value="Unassembled WGS sequence"/>
</dbReference>
<keyword evidence="3 5" id="KW-0269">Exonuclease</keyword>
<dbReference type="PANTHER" id="PTHR30231">
    <property type="entry name" value="DNA POLYMERASE III SUBUNIT EPSILON"/>
    <property type="match status" value="1"/>
</dbReference>
<protein>
    <submittedName>
        <fullName evidence="5">3'-5' exonuclease</fullName>
    </submittedName>
</protein>
<dbReference type="GO" id="GO:0008408">
    <property type="term" value="F:3'-5' exonuclease activity"/>
    <property type="evidence" value="ECO:0007669"/>
    <property type="project" value="TreeGrafter"/>
</dbReference>
<dbReference type="CDD" id="cd06127">
    <property type="entry name" value="DEDDh"/>
    <property type="match status" value="1"/>
</dbReference>
<dbReference type="GO" id="GO:0006259">
    <property type="term" value="P:DNA metabolic process"/>
    <property type="evidence" value="ECO:0007669"/>
    <property type="project" value="UniProtKB-ARBA"/>
</dbReference>
<evidence type="ECO:0000259" key="4">
    <source>
        <dbReference type="SMART" id="SM00479"/>
    </source>
</evidence>
<evidence type="ECO:0000313" key="6">
    <source>
        <dbReference type="Proteomes" id="UP000295443"/>
    </source>
</evidence>
<dbReference type="AlphaFoldDB" id="A0A4R1B8B6"/>
<dbReference type="Pfam" id="PF00929">
    <property type="entry name" value="RNase_T"/>
    <property type="match status" value="1"/>
</dbReference>
<dbReference type="InterPro" id="IPR036397">
    <property type="entry name" value="RNaseH_sf"/>
</dbReference>
<dbReference type="EMBL" id="SJZB01000042">
    <property type="protein sequence ID" value="TCJ12845.1"/>
    <property type="molecule type" value="Genomic_DNA"/>
</dbReference>